<dbReference type="InterPro" id="IPR007688">
    <property type="entry name" value="Conjugal_tfr_TrbL/VirB6"/>
</dbReference>
<feature type="transmembrane region" description="Helical" evidence="6">
    <location>
        <begin position="149"/>
        <end position="170"/>
    </location>
</feature>
<feature type="transmembrane region" description="Helical" evidence="6">
    <location>
        <begin position="176"/>
        <end position="194"/>
    </location>
</feature>
<dbReference type="GO" id="GO:0016020">
    <property type="term" value="C:membrane"/>
    <property type="evidence" value="ECO:0007669"/>
    <property type="project" value="UniProtKB-SubCell"/>
</dbReference>
<comment type="similarity">
    <text evidence="2">Belongs to the TrbL/VirB6 family.</text>
</comment>
<evidence type="ECO:0000256" key="3">
    <source>
        <dbReference type="ARBA" id="ARBA00022692"/>
    </source>
</evidence>
<gene>
    <name evidence="7" type="ORF">SAMN06295998_1199</name>
</gene>
<protein>
    <submittedName>
        <fullName evidence="7">Type IV secretion system protein VirB6</fullName>
    </submittedName>
</protein>
<comment type="subcellular location">
    <subcellularLocation>
        <location evidence="1">Membrane</location>
        <topology evidence="1">Multi-pass membrane protein</topology>
    </subcellularLocation>
</comment>
<dbReference type="EMBL" id="FWYD01000019">
    <property type="protein sequence ID" value="SMD01998.1"/>
    <property type="molecule type" value="Genomic_DNA"/>
</dbReference>
<proteinExistence type="inferred from homology"/>
<evidence type="ECO:0000256" key="4">
    <source>
        <dbReference type="ARBA" id="ARBA00022989"/>
    </source>
</evidence>
<accession>A0A1W2DYT7</accession>
<organism evidence="7 8">
    <name type="scientific">Primorskyibacter flagellatus</name>
    <dbReference type="NCBI Taxonomy" id="1387277"/>
    <lineage>
        <taxon>Bacteria</taxon>
        <taxon>Pseudomonadati</taxon>
        <taxon>Pseudomonadota</taxon>
        <taxon>Alphaproteobacteria</taxon>
        <taxon>Rhodobacterales</taxon>
        <taxon>Roseobacteraceae</taxon>
        <taxon>Primorskyibacter</taxon>
    </lineage>
</organism>
<keyword evidence="4 6" id="KW-1133">Transmembrane helix</keyword>
<dbReference type="RefSeq" id="WP_084354068.1">
    <property type="nucleotide sequence ID" value="NZ_FWYD01000019.1"/>
</dbReference>
<dbReference type="OrthoDB" id="7819992at2"/>
<reference evidence="7 8" key="1">
    <citation type="submission" date="2017-04" db="EMBL/GenBank/DDBJ databases">
        <authorList>
            <person name="Afonso C.L."/>
            <person name="Miller P.J."/>
            <person name="Scott M.A."/>
            <person name="Spackman E."/>
            <person name="Goraichik I."/>
            <person name="Dimitrov K.M."/>
            <person name="Suarez D.L."/>
            <person name="Swayne D.E."/>
        </authorList>
    </citation>
    <scope>NUCLEOTIDE SEQUENCE [LARGE SCALE GENOMIC DNA]</scope>
    <source>
        <strain evidence="7 8">CGMCC 1.12644</strain>
    </source>
</reference>
<evidence type="ECO:0000256" key="2">
    <source>
        <dbReference type="ARBA" id="ARBA00007802"/>
    </source>
</evidence>
<evidence type="ECO:0000256" key="5">
    <source>
        <dbReference type="ARBA" id="ARBA00023136"/>
    </source>
</evidence>
<feature type="transmembrane region" description="Helical" evidence="6">
    <location>
        <begin position="20"/>
        <end position="44"/>
    </location>
</feature>
<keyword evidence="8" id="KW-1185">Reference proteome</keyword>
<evidence type="ECO:0000313" key="8">
    <source>
        <dbReference type="Proteomes" id="UP000192330"/>
    </source>
</evidence>
<name>A0A1W2DYT7_9RHOB</name>
<dbReference type="Pfam" id="PF04610">
    <property type="entry name" value="TrbL"/>
    <property type="match status" value="1"/>
</dbReference>
<sequence>MVETYYDAVVSFLNAVGQSQFGAVSAALGLFGQLMATFLALLVVMNAAMQVQPVLWSDAIRMCVKLILIALFFQDWTQFNSVANTVFTFLETVGGALIATVNGASPAQVAGNSSVGYGSFAAEFDILTESLGEFSGNAARNLGVVGGPVFNALFLFLMGLFSAVATALLIASRVALTVLIGIAPMMILLSMFDFTKSHFERWLSAMFTFALFPVVISGVFATIIGLIKSAISSLGDPTGISSLGELVPVIMAILLCTLLLTVTPILVAAITGNFYVKEQAIEKVGGYAQRQTFRGIAGGAQTVKQTVVNPVQTAQQSKAAMAAHAARINTIASRFAQRK</sequence>
<evidence type="ECO:0000313" key="7">
    <source>
        <dbReference type="EMBL" id="SMD01998.1"/>
    </source>
</evidence>
<feature type="transmembrane region" description="Helical" evidence="6">
    <location>
        <begin position="206"/>
        <end position="227"/>
    </location>
</feature>
<evidence type="ECO:0000256" key="6">
    <source>
        <dbReference type="SAM" id="Phobius"/>
    </source>
</evidence>
<keyword evidence="5 6" id="KW-0472">Membrane</keyword>
<feature type="transmembrane region" description="Helical" evidence="6">
    <location>
        <begin position="247"/>
        <end position="276"/>
    </location>
</feature>
<dbReference type="GO" id="GO:0030255">
    <property type="term" value="P:protein secretion by the type IV secretion system"/>
    <property type="evidence" value="ECO:0007669"/>
    <property type="project" value="InterPro"/>
</dbReference>
<dbReference type="STRING" id="1387277.SAMN06295998_1199"/>
<dbReference type="Proteomes" id="UP000192330">
    <property type="component" value="Unassembled WGS sequence"/>
</dbReference>
<dbReference type="AlphaFoldDB" id="A0A1W2DYT7"/>
<evidence type="ECO:0000256" key="1">
    <source>
        <dbReference type="ARBA" id="ARBA00004141"/>
    </source>
</evidence>
<keyword evidence="3 6" id="KW-0812">Transmembrane</keyword>